<protein>
    <submittedName>
        <fullName evidence="1">Uncharacterized protein</fullName>
    </submittedName>
</protein>
<dbReference type="Proteomes" id="UP000265703">
    <property type="component" value="Unassembled WGS sequence"/>
</dbReference>
<name>A0A397TNU1_9GLOM</name>
<sequence length="359" mass="42422">MFQKMNTVYIAPYNLNLTTTQAIATQNSQSTQQVFNEFRFFYQPPDDNNFYHVTCKVLHNYVQNPETWEDDYDCEFLYQSSNAKYRVTCKLLSHSLVINILNKEFYERDFDINDLKRKYILTWHQKYNLELSLKQALPFLQDQILKSETHVAFNSETATISQRNMNIDASNQVITQATAFQPTQSYQSTQQELRLFYQPPNDNNFYHVTCKMNYVQSSENIVSWEYDYDYEFSDTIYVTCKLLSHSLIVNLLNKEIYGRDFDVNDLKRKYVLTWNQQLNLKLNLERVLPFYIPVNLVGQMGSDSNENTSQFHDNIESDTIQTISTIDKQSYFDNAMFDNNVIQDTNGQATYPDFNNISY</sequence>
<keyword evidence="2" id="KW-1185">Reference proteome</keyword>
<reference evidence="1 2" key="1">
    <citation type="submission" date="2018-06" db="EMBL/GenBank/DDBJ databases">
        <title>Comparative genomics reveals the genomic features of Rhizophagus irregularis, R. cerebriforme, R. diaphanum and Gigaspora rosea, and their symbiotic lifestyle signature.</title>
        <authorList>
            <person name="Morin E."/>
            <person name="San Clemente H."/>
            <person name="Chen E.C.H."/>
            <person name="De La Providencia I."/>
            <person name="Hainaut M."/>
            <person name="Kuo A."/>
            <person name="Kohler A."/>
            <person name="Murat C."/>
            <person name="Tang N."/>
            <person name="Roy S."/>
            <person name="Loubradou J."/>
            <person name="Henrissat B."/>
            <person name="Grigoriev I.V."/>
            <person name="Corradi N."/>
            <person name="Roux C."/>
            <person name="Martin F.M."/>
        </authorList>
    </citation>
    <scope>NUCLEOTIDE SEQUENCE [LARGE SCALE GENOMIC DNA]</scope>
    <source>
        <strain evidence="1 2">DAOM 227022</strain>
    </source>
</reference>
<evidence type="ECO:0000313" key="2">
    <source>
        <dbReference type="Proteomes" id="UP000265703"/>
    </source>
</evidence>
<dbReference type="EMBL" id="QKYT01000040">
    <property type="protein sequence ID" value="RIA96711.1"/>
    <property type="molecule type" value="Genomic_DNA"/>
</dbReference>
<comment type="caution">
    <text evidence="1">The sequence shown here is derived from an EMBL/GenBank/DDBJ whole genome shotgun (WGS) entry which is preliminary data.</text>
</comment>
<accession>A0A397TNU1</accession>
<proteinExistence type="predicted"/>
<gene>
    <name evidence="1" type="ORF">C1645_754281</name>
</gene>
<evidence type="ECO:0000313" key="1">
    <source>
        <dbReference type="EMBL" id="RIA96711.1"/>
    </source>
</evidence>
<dbReference type="OrthoDB" id="2307154at2759"/>
<dbReference type="AlphaFoldDB" id="A0A397TNU1"/>
<organism evidence="1 2">
    <name type="scientific">Glomus cerebriforme</name>
    <dbReference type="NCBI Taxonomy" id="658196"/>
    <lineage>
        <taxon>Eukaryota</taxon>
        <taxon>Fungi</taxon>
        <taxon>Fungi incertae sedis</taxon>
        <taxon>Mucoromycota</taxon>
        <taxon>Glomeromycotina</taxon>
        <taxon>Glomeromycetes</taxon>
        <taxon>Glomerales</taxon>
        <taxon>Glomeraceae</taxon>
        <taxon>Glomus</taxon>
    </lineage>
</organism>